<dbReference type="InterPro" id="IPR040198">
    <property type="entry name" value="Fido_containing"/>
</dbReference>
<accession>M7SZV7</accession>
<dbReference type="Pfam" id="PF02661">
    <property type="entry name" value="Fic"/>
    <property type="match status" value="1"/>
</dbReference>
<sequence>MNIKQASAKKGGDMSEFWSKIEDNLVEVVYGSNYIEVTGSNREVTAKLGRQIFSGKTVPTMIDEKDPEYEEGRTALLEMGRSHTLDDIIRSRQEIINHADALKYAVDYVVLDSKSITEEFIKEVHTRLCAGQVLGEDAGEPGEYRTWEIAARHGVKKKSVFIRSSTVSAYMKQLVSDIQEDMASTEHTHVTDPFDLASRYCHRLICIHPFGDGNGRMCRILLNILLLKYEGYLSTFGGNDAEREEYLDLARRANKKFHEEDMEIPEDKKKGHRELARFALRKSKKTLENMGA</sequence>
<gene>
    <name evidence="4" type="ORF">UCREL1_9949</name>
</gene>
<evidence type="ECO:0000256" key="1">
    <source>
        <dbReference type="PIRSR" id="PIRSR640198-1"/>
    </source>
</evidence>
<dbReference type="SUPFAM" id="SSF140931">
    <property type="entry name" value="Fic-like"/>
    <property type="match status" value="1"/>
</dbReference>
<dbReference type="InterPro" id="IPR036597">
    <property type="entry name" value="Fido-like_dom_sf"/>
</dbReference>
<dbReference type="Proteomes" id="UP000012174">
    <property type="component" value="Unassembled WGS sequence"/>
</dbReference>
<dbReference type="AlphaFoldDB" id="M7SZV7"/>
<dbReference type="KEGG" id="ela:UCREL1_9949"/>
<dbReference type="OMA" id="MKSMFHE"/>
<organism evidence="4 5">
    <name type="scientific">Eutypa lata (strain UCR-EL1)</name>
    <name type="common">Grapevine dieback disease fungus</name>
    <name type="synonym">Eutypa armeniacae</name>
    <dbReference type="NCBI Taxonomy" id="1287681"/>
    <lineage>
        <taxon>Eukaryota</taxon>
        <taxon>Fungi</taxon>
        <taxon>Dikarya</taxon>
        <taxon>Ascomycota</taxon>
        <taxon>Pezizomycotina</taxon>
        <taxon>Sordariomycetes</taxon>
        <taxon>Xylariomycetidae</taxon>
        <taxon>Xylariales</taxon>
        <taxon>Diatrypaceae</taxon>
        <taxon>Eutypa</taxon>
    </lineage>
</organism>
<dbReference type="STRING" id="1287681.M7SZV7"/>
<feature type="binding site" evidence="2">
    <location>
        <position position="254"/>
    </location>
    <ligand>
        <name>ATP</name>
        <dbReference type="ChEBI" id="CHEBI:30616"/>
    </ligand>
</feature>
<dbReference type="eggNOG" id="KOG3824">
    <property type="taxonomic scope" value="Eukaryota"/>
</dbReference>
<dbReference type="InterPro" id="IPR003812">
    <property type="entry name" value="Fido"/>
</dbReference>
<reference evidence="5" key="1">
    <citation type="journal article" date="2013" name="Genome Announc.">
        <title>Draft genome sequence of the grapevine dieback fungus Eutypa lata UCR-EL1.</title>
        <authorList>
            <person name="Blanco-Ulate B."/>
            <person name="Rolshausen P.E."/>
            <person name="Cantu D."/>
        </authorList>
    </citation>
    <scope>NUCLEOTIDE SEQUENCE [LARGE SCALE GENOMIC DNA]</scope>
    <source>
        <strain evidence="5">UCR-EL1</strain>
    </source>
</reference>
<dbReference type="OrthoDB" id="439046at2759"/>
<keyword evidence="2" id="KW-0067">ATP-binding</keyword>
<dbReference type="EMBL" id="KB707274">
    <property type="protein sequence ID" value="EMR63106.1"/>
    <property type="molecule type" value="Genomic_DNA"/>
</dbReference>
<dbReference type="Gene3D" id="1.10.3290.10">
    <property type="entry name" value="Fido-like domain"/>
    <property type="match status" value="1"/>
</dbReference>
<evidence type="ECO:0000313" key="4">
    <source>
        <dbReference type="EMBL" id="EMR63106.1"/>
    </source>
</evidence>
<feature type="active site" evidence="1">
    <location>
        <position position="208"/>
    </location>
</feature>
<keyword evidence="5" id="KW-1185">Reference proteome</keyword>
<name>M7SZV7_EUTLA</name>
<evidence type="ECO:0000256" key="2">
    <source>
        <dbReference type="PIRSR" id="PIRSR640198-2"/>
    </source>
</evidence>
<evidence type="ECO:0000313" key="5">
    <source>
        <dbReference type="Proteomes" id="UP000012174"/>
    </source>
</evidence>
<feature type="domain" description="Fido" evidence="3">
    <location>
        <begin position="116"/>
        <end position="281"/>
    </location>
</feature>
<dbReference type="PROSITE" id="PS51459">
    <property type="entry name" value="FIDO"/>
    <property type="match status" value="1"/>
</dbReference>
<dbReference type="GO" id="GO:0005524">
    <property type="term" value="F:ATP binding"/>
    <property type="evidence" value="ECO:0007669"/>
    <property type="project" value="UniProtKB-KW"/>
</dbReference>
<protein>
    <submittedName>
        <fullName evidence="4">Putative fic doc family protein</fullName>
    </submittedName>
</protein>
<dbReference type="HOGENOM" id="CLU_053737_0_1_1"/>
<dbReference type="PANTHER" id="PTHR13504:SF38">
    <property type="entry name" value="FIDO DOMAIN-CONTAINING PROTEIN"/>
    <property type="match status" value="1"/>
</dbReference>
<proteinExistence type="predicted"/>
<dbReference type="PANTHER" id="PTHR13504">
    <property type="entry name" value="FIDO DOMAIN-CONTAINING PROTEIN DDB_G0283145"/>
    <property type="match status" value="1"/>
</dbReference>
<feature type="binding site" evidence="2">
    <location>
        <begin position="212"/>
        <end position="219"/>
    </location>
    <ligand>
        <name>ATP</name>
        <dbReference type="ChEBI" id="CHEBI:30616"/>
    </ligand>
</feature>
<evidence type="ECO:0000259" key="3">
    <source>
        <dbReference type="PROSITE" id="PS51459"/>
    </source>
</evidence>
<keyword evidence="2" id="KW-0547">Nucleotide-binding</keyword>